<keyword evidence="1" id="KW-0472">Membrane</keyword>
<dbReference type="RefSeq" id="WP_354696093.1">
    <property type="nucleotide sequence ID" value="NZ_JAZHOG010000009.1"/>
</dbReference>
<dbReference type="AlphaFoldDB" id="A0AAW9RA50"/>
<gene>
    <name evidence="2" type="ORF">V3330_14150</name>
</gene>
<name>A0AAW9RA50_9GAMM</name>
<feature type="transmembrane region" description="Helical" evidence="1">
    <location>
        <begin position="108"/>
        <end position="126"/>
    </location>
</feature>
<proteinExistence type="predicted"/>
<reference evidence="2 3" key="1">
    <citation type="submission" date="2024-02" db="EMBL/GenBank/DDBJ databases">
        <title>A novel Wenzhouxiangellaceae bacterium, isolated from coastal sediments.</title>
        <authorList>
            <person name="Du Z.-J."/>
            <person name="Ye Y.-Q."/>
            <person name="Zhang X.-Y."/>
        </authorList>
    </citation>
    <scope>NUCLEOTIDE SEQUENCE [LARGE SCALE GENOMIC DNA]</scope>
    <source>
        <strain evidence="2 3">CH-27</strain>
    </source>
</reference>
<evidence type="ECO:0008006" key="4">
    <source>
        <dbReference type="Google" id="ProtNLM"/>
    </source>
</evidence>
<keyword evidence="3" id="KW-1185">Reference proteome</keyword>
<keyword evidence="1" id="KW-1133">Transmembrane helix</keyword>
<feature type="transmembrane region" description="Helical" evidence="1">
    <location>
        <begin position="54"/>
        <end position="72"/>
    </location>
</feature>
<accession>A0AAW9RA50</accession>
<comment type="caution">
    <text evidence="2">The sequence shown here is derived from an EMBL/GenBank/DDBJ whole genome shotgun (WGS) entry which is preliminary data.</text>
</comment>
<feature type="transmembrane region" description="Helical" evidence="1">
    <location>
        <begin position="21"/>
        <end position="42"/>
    </location>
</feature>
<organism evidence="2 3">
    <name type="scientific">Elongatibacter sediminis</name>
    <dbReference type="NCBI Taxonomy" id="3119006"/>
    <lineage>
        <taxon>Bacteria</taxon>
        <taxon>Pseudomonadati</taxon>
        <taxon>Pseudomonadota</taxon>
        <taxon>Gammaproteobacteria</taxon>
        <taxon>Chromatiales</taxon>
        <taxon>Wenzhouxiangellaceae</taxon>
        <taxon>Elongatibacter</taxon>
    </lineage>
</organism>
<keyword evidence="1" id="KW-0812">Transmembrane</keyword>
<feature type="transmembrane region" description="Helical" evidence="1">
    <location>
        <begin position="138"/>
        <end position="162"/>
    </location>
</feature>
<protein>
    <recommendedName>
        <fullName evidence="4">Tripartite tricarboxylate transporter TctB family protein</fullName>
    </recommendedName>
</protein>
<evidence type="ECO:0000313" key="3">
    <source>
        <dbReference type="Proteomes" id="UP001359886"/>
    </source>
</evidence>
<dbReference type="EMBL" id="JAZHOG010000009">
    <property type="protein sequence ID" value="MEJ8568772.1"/>
    <property type="molecule type" value="Genomic_DNA"/>
</dbReference>
<sequence length="169" mass="18242">MSRLLLRLIDIMRFRAGPQDLPGGWGFAVIFMVIYGLMGAVTDRMLDGAEAAPRSLFSLMVQVCAGAALLWLRRVPSRLPQTISALAGTGIVFGFITILLLLQVTPQGFPQGLGLIWLGIFLWSLFVDAHIYRHALSITMSLGVLVAVTVFALNFLVIEALFPAPAGSG</sequence>
<evidence type="ECO:0000256" key="1">
    <source>
        <dbReference type="SAM" id="Phobius"/>
    </source>
</evidence>
<evidence type="ECO:0000313" key="2">
    <source>
        <dbReference type="EMBL" id="MEJ8568772.1"/>
    </source>
</evidence>
<dbReference type="Proteomes" id="UP001359886">
    <property type="component" value="Unassembled WGS sequence"/>
</dbReference>
<feature type="transmembrane region" description="Helical" evidence="1">
    <location>
        <begin position="84"/>
        <end position="102"/>
    </location>
</feature>